<evidence type="ECO:0000256" key="1">
    <source>
        <dbReference type="SAM" id="MobiDB-lite"/>
    </source>
</evidence>
<protein>
    <recommendedName>
        <fullName evidence="5">Zinc-finger domain-containing protein</fullName>
    </recommendedName>
</protein>
<sequence length="456" mass="48003">MTTSRYPEITDELLSAYIDNAVSEEERALIQRAVLEDASVAWRLATLQETVRLLRNLPVLQAPRSFVLTADQVGQPAREPAPIAGVVTMEPHRKTDVMSDVRTAAPSPQVRKWKELFEGWRRFWRAGSPAWRNAMAASMALLLVTLILPALLTKEHPPEMMLSDAAVPSAPVVSEGALPTAAIQPPDETDATQRKTGETSPAIQPAEAPAEVVQEQAAPEVRSSAMEVEPRATALPAAPEGMALSSPHEDSLFPMMEPSMANEGGMVGPYDQISGPSAAAGVAPAAVPPAAPMPPAPMLRESADALTLQTAPQPSESAAAMAVTAAPLDEAQSAATPETGQATDEVAPTPASEETLASAEIPESAEKTNQREATASLEESEIAPLVEKATTTSAMQERQASTISAAAPTPQGSTAGGFLAGASLSTVVGTLLPWLRLGSALAFILFGLLWWRSRRI</sequence>
<dbReference type="OrthoDB" id="463972at2"/>
<evidence type="ECO:0000256" key="2">
    <source>
        <dbReference type="SAM" id="Phobius"/>
    </source>
</evidence>
<dbReference type="HOGENOM" id="CLU_599473_0_0_0"/>
<evidence type="ECO:0000313" key="4">
    <source>
        <dbReference type="Proteomes" id="UP000007880"/>
    </source>
</evidence>
<feature type="region of interest" description="Disordered" evidence="1">
    <location>
        <begin position="390"/>
        <end position="409"/>
    </location>
</feature>
<feature type="transmembrane region" description="Helical" evidence="2">
    <location>
        <begin position="431"/>
        <end position="451"/>
    </location>
</feature>
<accession>I0HYH1</accession>
<proteinExistence type="predicted"/>
<keyword evidence="2" id="KW-1133">Transmembrane helix</keyword>
<feature type="compositionally biased region" description="Polar residues" evidence="1">
    <location>
        <begin position="333"/>
        <end position="342"/>
    </location>
</feature>
<keyword evidence="2" id="KW-0812">Transmembrane</keyword>
<dbReference type="RefSeq" id="WP_014431301.1">
    <property type="nucleotide sequence ID" value="NC_017079.1"/>
</dbReference>
<name>I0HYH1_CALAS</name>
<feature type="transmembrane region" description="Helical" evidence="2">
    <location>
        <begin position="130"/>
        <end position="152"/>
    </location>
</feature>
<keyword evidence="2" id="KW-0472">Membrane</keyword>
<dbReference type="Proteomes" id="UP000007880">
    <property type="component" value="Chromosome"/>
</dbReference>
<dbReference type="AlphaFoldDB" id="I0HYH1"/>
<feature type="region of interest" description="Disordered" evidence="1">
    <location>
        <begin position="178"/>
        <end position="227"/>
    </location>
</feature>
<gene>
    <name evidence="3" type="ordered locus">CLDAP_00190</name>
</gene>
<keyword evidence="4" id="KW-1185">Reference proteome</keyword>
<dbReference type="STRING" id="926550.CLDAP_00190"/>
<dbReference type="KEGG" id="cap:CLDAP_00190"/>
<reference evidence="3 4" key="1">
    <citation type="submission" date="2012-02" db="EMBL/GenBank/DDBJ databases">
        <title>Complete genome sequence of Caldilinea aerophila DSM 14535 (= NBRC 102666).</title>
        <authorList>
            <person name="Oguchi A."/>
            <person name="Hosoyama A."/>
            <person name="Sekine M."/>
            <person name="Fukai R."/>
            <person name="Kato Y."/>
            <person name="Nakamura S."/>
            <person name="Hanada S."/>
            <person name="Yamazaki S."/>
            <person name="Fujita N."/>
        </authorList>
    </citation>
    <scope>NUCLEOTIDE SEQUENCE [LARGE SCALE GENOMIC DNA]</scope>
    <source>
        <strain evidence="4">DSM 14535 / JCM 11387 / NBRC 104270 / STL-6-O1</strain>
    </source>
</reference>
<feature type="compositionally biased region" description="Low complexity" evidence="1">
    <location>
        <begin position="204"/>
        <end position="221"/>
    </location>
</feature>
<feature type="region of interest" description="Disordered" evidence="1">
    <location>
        <begin position="331"/>
        <end position="380"/>
    </location>
</feature>
<evidence type="ECO:0008006" key="5">
    <source>
        <dbReference type="Google" id="ProtNLM"/>
    </source>
</evidence>
<dbReference type="EMBL" id="AP012337">
    <property type="protein sequence ID" value="BAL98058.1"/>
    <property type="molecule type" value="Genomic_DNA"/>
</dbReference>
<organism evidence="3 4">
    <name type="scientific">Caldilinea aerophila (strain DSM 14535 / JCM 11387 / NBRC 104270 / STL-6-O1)</name>
    <dbReference type="NCBI Taxonomy" id="926550"/>
    <lineage>
        <taxon>Bacteria</taxon>
        <taxon>Bacillati</taxon>
        <taxon>Chloroflexota</taxon>
        <taxon>Caldilineae</taxon>
        <taxon>Caldilineales</taxon>
        <taxon>Caldilineaceae</taxon>
        <taxon>Caldilinea</taxon>
    </lineage>
</organism>
<evidence type="ECO:0000313" key="3">
    <source>
        <dbReference type="EMBL" id="BAL98058.1"/>
    </source>
</evidence>
<feature type="compositionally biased region" description="Polar residues" evidence="1">
    <location>
        <begin position="390"/>
        <end position="404"/>
    </location>
</feature>